<organism evidence="1 2">
    <name type="scientific">Seminavis robusta</name>
    <dbReference type="NCBI Taxonomy" id="568900"/>
    <lineage>
        <taxon>Eukaryota</taxon>
        <taxon>Sar</taxon>
        <taxon>Stramenopiles</taxon>
        <taxon>Ochrophyta</taxon>
        <taxon>Bacillariophyta</taxon>
        <taxon>Bacillariophyceae</taxon>
        <taxon>Bacillariophycidae</taxon>
        <taxon>Naviculales</taxon>
        <taxon>Naviculaceae</taxon>
        <taxon>Seminavis</taxon>
    </lineage>
</organism>
<name>A0A9N8HBN2_9STRA</name>
<comment type="caution">
    <text evidence="1">The sequence shown here is derived from an EMBL/GenBank/DDBJ whole genome shotgun (WGS) entry which is preliminary data.</text>
</comment>
<protein>
    <submittedName>
        <fullName evidence="1">Uncharacterized protein</fullName>
    </submittedName>
</protein>
<sequence length="321" mass="35817">MASNESRSDNSNHDVPLAVAAAVGETTGIVENHQDEHQESYAVLGVDEPSSVATTSPVLDPSLFHLSPNEKELALEIRETIQGLPDVDNVSDFMAAHLAIACKGDMTWAMDRVYKMRDIRKEYKIALTYPEGAKTIQDMFALAPDLLLSYQYNLHTGDVVLVMDMTSQYAKEAFSNPKSMNIVGRGVHYLCHAMFPCFEAVRVGNVHILECEGFDWGKGMVDVAQFGKLTNISHGAFPSVLRTKFFNTPTVLNVLVSMCKRYIPKEISSQFELGCTFVGGRLDKFYRVPNREVALKRAVDMLCESLQIRMESEKVFSLDDD</sequence>
<dbReference type="Gene3D" id="3.40.525.10">
    <property type="entry name" value="CRAL-TRIO lipid binding domain"/>
    <property type="match status" value="1"/>
</dbReference>
<reference evidence="1" key="1">
    <citation type="submission" date="2020-06" db="EMBL/GenBank/DDBJ databases">
        <authorList>
            <consortium name="Plant Systems Biology data submission"/>
        </authorList>
    </citation>
    <scope>NUCLEOTIDE SEQUENCE</scope>
    <source>
        <strain evidence="1">D6</strain>
    </source>
</reference>
<dbReference type="InterPro" id="IPR036865">
    <property type="entry name" value="CRAL-TRIO_dom_sf"/>
</dbReference>
<evidence type="ECO:0000313" key="1">
    <source>
        <dbReference type="EMBL" id="CAB9506907.1"/>
    </source>
</evidence>
<proteinExistence type="predicted"/>
<gene>
    <name evidence="1" type="ORF">SEMRO_284_G107880.1</name>
</gene>
<accession>A0A9N8HBN2</accession>
<keyword evidence="2" id="KW-1185">Reference proteome</keyword>
<dbReference type="EMBL" id="CAICTM010000283">
    <property type="protein sequence ID" value="CAB9506907.1"/>
    <property type="molecule type" value="Genomic_DNA"/>
</dbReference>
<evidence type="ECO:0000313" key="2">
    <source>
        <dbReference type="Proteomes" id="UP001153069"/>
    </source>
</evidence>
<dbReference type="AlphaFoldDB" id="A0A9N8HBN2"/>
<dbReference type="Proteomes" id="UP001153069">
    <property type="component" value="Unassembled WGS sequence"/>
</dbReference>